<dbReference type="Gene3D" id="3.40.50.300">
    <property type="entry name" value="P-loop containing nucleotide triphosphate hydrolases"/>
    <property type="match status" value="1"/>
</dbReference>
<accession>A0A927MN73</accession>
<protein>
    <recommendedName>
        <fullName evidence="3">UDP-N-acetylglucosamine kinase</fullName>
    </recommendedName>
</protein>
<evidence type="ECO:0000313" key="2">
    <source>
        <dbReference type="Proteomes" id="UP000638648"/>
    </source>
</evidence>
<comment type="caution">
    <text evidence="1">The sequence shown here is derived from an EMBL/GenBank/DDBJ whole genome shotgun (WGS) entry which is preliminary data.</text>
</comment>
<gene>
    <name evidence="1" type="ORF">HEB94_000472</name>
</gene>
<proteinExistence type="predicted"/>
<dbReference type="CDD" id="cd02019">
    <property type="entry name" value="NK"/>
    <property type="match status" value="1"/>
</dbReference>
<keyword evidence="2" id="KW-1185">Reference proteome</keyword>
<reference evidence="1" key="1">
    <citation type="submission" date="2020-10" db="EMBL/GenBank/DDBJ databases">
        <title>Sequencing the genomes of 1000 actinobacteria strains.</title>
        <authorList>
            <person name="Klenk H.-P."/>
        </authorList>
    </citation>
    <scope>NUCLEOTIDE SEQUENCE</scope>
    <source>
        <strain evidence="1">DSM 45354</strain>
    </source>
</reference>
<sequence>MVFQPAASNAASRRTDLPPVIWLGGGSGAGKTTISRAIAYRFDLAWYRVDAHGYAHRDRLIAIGELSADAAAETHDQRWLEPTPEDLAIRFIEGAEREFPLILEDLRTMAADIAVIVEGPQLFPQLVAPYLSDPGWGLWLLPTPEFRRTALAARFNASQSTSDAERAQEKLLTRNSILDGRTRSEATTLGLRVVDVDGRRDLPTMIEHVTELLTPALTNAPRAHNGRQRQTLRRTENDAMVTNVKAWLADIAPRTPPDPLPLPFVCECARPGCTAEVEHTPAEYQAMRTADGLITAPHHATPTDKPEVRS</sequence>
<dbReference type="RefSeq" id="WP_192748392.1">
    <property type="nucleotide sequence ID" value="NZ_BAABJL010000031.1"/>
</dbReference>
<dbReference type="EMBL" id="JADBEM010000001">
    <property type="protein sequence ID" value="MBE1603624.1"/>
    <property type="molecule type" value="Genomic_DNA"/>
</dbReference>
<dbReference type="InterPro" id="IPR027417">
    <property type="entry name" value="P-loop_NTPase"/>
</dbReference>
<dbReference type="AlphaFoldDB" id="A0A927MN73"/>
<dbReference type="Proteomes" id="UP000638648">
    <property type="component" value="Unassembled WGS sequence"/>
</dbReference>
<evidence type="ECO:0008006" key="3">
    <source>
        <dbReference type="Google" id="ProtNLM"/>
    </source>
</evidence>
<name>A0A927MN73_9ACTN</name>
<organism evidence="1 2">
    <name type="scientific">Actinopolymorpha pittospori</name>
    <dbReference type="NCBI Taxonomy" id="648752"/>
    <lineage>
        <taxon>Bacteria</taxon>
        <taxon>Bacillati</taxon>
        <taxon>Actinomycetota</taxon>
        <taxon>Actinomycetes</taxon>
        <taxon>Propionibacteriales</taxon>
        <taxon>Actinopolymorphaceae</taxon>
        <taxon>Actinopolymorpha</taxon>
    </lineage>
</organism>
<dbReference type="SUPFAM" id="SSF52540">
    <property type="entry name" value="P-loop containing nucleoside triphosphate hydrolases"/>
    <property type="match status" value="1"/>
</dbReference>
<evidence type="ECO:0000313" key="1">
    <source>
        <dbReference type="EMBL" id="MBE1603624.1"/>
    </source>
</evidence>